<accession>A0A8E2F3H9</accession>
<name>A0A8E2F3H9_9PEZI</name>
<dbReference type="Proteomes" id="UP000250140">
    <property type="component" value="Unassembled WGS sequence"/>
</dbReference>
<evidence type="ECO:0000313" key="2">
    <source>
        <dbReference type="Proteomes" id="UP000250140"/>
    </source>
</evidence>
<keyword evidence="2" id="KW-1185">Reference proteome</keyword>
<evidence type="ECO:0000313" key="1">
    <source>
        <dbReference type="EMBL" id="OCL09615.1"/>
    </source>
</evidence>
<dbReference type="AlphaFoldDB" id="A0A8E2F3H9"/>
<dbReference type="PANTHER" id="PTHR37535">
    <property type="entry name" value="FLUG DOMAIN PROTEIN"/>
    <property type="match status" value="1"/>
</dbReference>
<dbReference type="OrthoDB" id="3943630at2759"/>
<dbReference type="EMBL" id="KV749393">
    <property type="protein sequence ID" value="OCL09615.1"/>
    <property type="molecule type" value="Genomic_DNA"/>
</dbReference>
<organism evidence="1 2">
    <name type="scientific">Glonium stellatum</name>
    <dbReference type="NCBI Taxonomy" id="574774"/>
    <lineage>
        <taxon>Eukaryota</taxon>
        <taxon>Fungi</taxon>
        <taxon>Dikarya</taxon>
        <taxon>Ascomycota</taxon>
        <taxon>Pezizomycotina</taxon>
        <taxon>Dothideomycetes</taxon>
        <taxon>Pleosporomycetidae</taxon>
        <taxon>Gloniales</taxon>
        <taxon>Gloniaceae</taxon>
        <taxon>Glonium</taxon>
    </lineage>
</organism>
<dbReference type="PANTHER" id="PTHR37535:SF3">
    <property type="entry name" value="FLUG DOMAIN-CONTAINING PROTEIN"/>
    <property type="match status" value="1"/>
</dbReference>
<gene>
    <name evidence="1" type="ORF">AOQ84DRAFT_290901</name>
</gene>
<feature type="non-terminal residue" evidence="1">
    <location>
        <position position="180"/>
    </location>
</feature>
<sequence>FQHPPTVRQIEAFLIYLARTRPGKLGSKPNTHTLNKLLDQIRRAVRATSDHCYSKNEVQSLRKFINNLPAKEGISTKSRTKTVAFFPVVEELIYFMWACDEYDWKHPRCMQQTSFILIMMGSYGLRPGEILESCIHRGSNQGLTYGDVEFSLTWHKGALRLLLLINLRLRKGRRGKESQA</sequence>
<proteinExistence type="predicted"/>
<reference evidence="1 2" key="1">
    <citation type="journal article" date="2016" name="Nat. Commun.">
        <title>Ectomycorrhizal ecology is imprinted in the genome of the dominant symbiotic fungus Cenococcum geophilum.</title>
        <authorList>
            <consortium name="DOE Joint Genome Institute"/>
            <person name="Peter M."/>
            <person name="Kohler A."/>
            <person name="Ohm R.A."/>
            <person name="Kuo A."/>
            <person name="Krutzmann J."/>
            <person name="Morin E."/>
            <person name="Arend M."/>
            <person name="Barry K.W."/>
            <person name="Binder M."/>
            <person name="Choi C."/>
            <person name="Clum A."/>
            <person name="Copeland A."/>
            <person name="Grisel N."/>
            <person name="Haridas S."/>
            <person name="Kipfer T."/>
            <person name="LaButti K."/>
            <person name="Lindquist E."/>
            <person name="Lipzen A."/>
            <person name="Maire R."/>
            <person name="Meier B."/>
            <person name="Mihaltcheva S."/>
            <person name="Molinier V."/>
            <person name="Murat C."/>
            <person name="Poggeler S."/>
            <person name="Quandt C.A."/>
            <person name="Sperisen C."/>
            <person name="Tritt A."/>
            <person name="Tisserant E."/>
            <person name="Crous P.W."/>
            <person name="Henrissat B."/>
            <person name="Nehls U."/>
            <person name="Egli S."/>
            <person name="Spatafora J.W."/>
            <person name="Grigoriev I.V."/>
            <person name="Martin F.M."/>
        </authorList>
    </citation>
    <scope>NUCLEOTIDE SEQUENCE [LARGE SCALE GENOMIC DNA]</scope>
    <source>
        <strain evidence="1 2">CBS 207.34</strain>
    </source>
</reference>
<protein>
    <submittedName>
        <fullName evidence="1">Uncharacterized protein</fullName>
    </submittedName>
</protein>